<evidence type="ECO:0000313" key="2">
    <source>
        <dbReference type="Proteomes" id="UP000315914"/>
    </source>
</evidence>
<dbReference type="AlphaFoldDB" id="A0A560JJV2"/>
<dbReference type="Proteomes" id="UP000315914">
    <property type="component" value="Unassembled WGS sequence"/>
</dbReference>
<name>A0A560JJV2_9BRAD</name>
<reference evidence="1 2" key="1">
    <citation type="submission" date="2019-06" db="EMBL/GenBank/DDBJ databases">
        <title>Genomic Encyclopedia of Type Strains, Phase IV (KMG-V): Genome sequencing to study the core and pangenomes of soil and plant-associated prokaryotes.</title>
        <authorList>
            <person name="Whitman W."/>
        </authorList>
    </citation>
    <scope>NUCLEOTIDE SEQUENCE [LARGE SCALE GENOMIC DNA]</scope>
    <source>
        <strain evidence="1 2">BR 10556</strain>
    </source>
</reference>
<dbReference type="OrthoDB" id="8237237at2"/>
<keyword evidence="2" id="KW-1185">Reference proteome</keyword>
<organism evidence="1 2">
    <name type="scientific">Bradyrhizobium sacchari</name>
    <dbReference type="NCBI Taxonomy" id="1399419"/>
    <lineage>
        <taxon>Bacteria</taxon>
        <taxon>Pseudomonadati</taxon>
        <taxon>Pseudomonadota</taxon>
        <taxon>Alphaproteobacteria</taxon>
        <taxon>Hyphomicrobiales</taxon>
        <taxon>Nitrobacteraceae</taxon>
        <taxon>Bradyrhizobium</taxon>
    </lineage>
</organism>
<sequence>MRRVILTVQEIEFAFACRTFVLEMDPRAGNQIVIEGNALDVPNSGKTRRAFLSYGLARLLRVFNRAIEQRAIPLEQVPGLLSNLALFNEKVLNAFEAFPEH</sequence>
<gene>
    <name evidence="1" type="ORF">FBZ95_107229</name>
</gene>
<dbReference type="RefSeq" id="WP_136615238.1">
    <property type="nucleotide sequence ID" value="NZ_LWIG01000010.1"/>
</dbReference>
<protein>
    <submittedName>
        <fullName evidence="1">Uncharacterized protein</fullName>
    </submittedName>
</protein>
<evidence type="ECO:0000313" key="1">
    <source>
        <dbReference type="EMBL" id="TWB71247.1"/>
    </source>
</evidence>
<dbReference type="EMBL" id="VITW01000007">
    <property type="protein sequence ID" value="TWB71247.1"/>
    <property type="molecule type" value="Genomic_DNA"/>
</dbReference>
<comment type="caution">
    <text evidence="1">The sequence shown here is derived from an EMBL/GenBank/DDBJ whole genome shotgun (WGS) entry which is preliminary data.</text>
</comment>
<proteinExistence type="predicted"/>
<accession>A0A560JJV2</accession>